<dbReference type="GO" id="GO:0016887">
    <property type="term" value="F:ATP hydrolysis activity"/>
    <property type="evidence" value="ECO:0007669"/>
    <property type="project" value="InterPro"/>
</dbReference>
<evidence type="ECO:0000256" key="4">
    <source>
        <dbReference type="ARBA" id="ARBA00022741"/>
    </source>
</evidence>
<feature type="transmembrane region" description="Helical" evidence="8">
    <location>
        <begin position="64"/>
        <end position="82"/>
    </location>
</feature>
<feature type="transmembrane region" description="Helical" evidence="8">
    <location>
        <begin position="146"/>
        <end position="162"/>
    </location>
</feature>
<keyword evidence="6 8" id="KW-1133">Transmembrane helix</keyword>
<dbReference type="InterPro" id="IPR003593">
    <property type="entry name" value="AAA+_ATPase"/>
</dbReference>
<dbReference type="PANTHER" id="PTHR24221:SF654">
    <property type="entry name" value="ATP-BINDING CASSETTE SUB-FAMILY B MEMBER 6"/>
    <property type="match status" value="1"/>
</dbReference>
<dbReference type="Proteomes" id="UP000177001">
    <property type="component" value="Unassembled WGS sequence"/>
</dbReference>
<evidence type="ECO:0000256" key="6">
    <source>
        <dbReference type="ARBA" id="ARBA00022989"/>
    </source>
</evidence>
<evidence type="ECO:0008006" key="13">
    <source>
        <dbReference type="Google" id="ProtNLM"/>
    </source>
</evidence>
<evidence type="ECO:0000313" key="11">
    <source>
        <dbReference type="EMBL" id="OGI87537.1"/>
    </source>
</evidence>
<protein>
    <recommendedName>
        <fullName evidence="13">ABC transporter ATP-binding protein</fullName>
    </recommendedName>
</protein>
<dbReference type="SUPFAM" id="SSF90123">
    <property type="entry name" value="ABC transporter transmembrane region"/>
    <property type="match status" value="1"/>
</dbReference>
<dbReference type="PROSITE" id="PS50929">
    <property type="entry name" value="ABC_TM1F"/>
    <property type="match status" value="1"/>
</dbReference>
<keyword evidence="3 8" id="KW-0812">Transmembrane</keyword>
<feature type="transmembrane region" description="Helical" evidence="8">
    <location>
        <begin position="20"/>
        <end position="44"/>
    </location>
</feature>
<dbReference type="PANTHER" id="PTHR24221">
    <property type="entry name" value="ATP-BINDING CASSETTE SUB-FAMILY B"/>
    <property type="match status" value="1"/>
</dbReference>
<dbReference type="Pfam" id="PF00005">
    <property type="entry name" value="ABC_tran"/>
    <property type="match status" value="1"/>
</dbReference>
<dbReference type="GO" id="GO:0034040">
    <property type="term" value="F:ATPase-coupled lipid transmembrane transporter activity"/>
    <property type="evidence" value="ECO:0007669"/>
    <property type="project" value="TreeGrafter"/>
</dbReference>
<keyword evidence="5" id="KW-0067">ATP-binding</keyword>
<dbReference type="AlphaFoldDB" id="A0A1F6X070"/>
<organism evidence="11 12">
    <name type="scientific">Candidatus Nomurabacteria bacterium RIFCSPLOWO2_01_FULL_36_16</name>
    <dbReference type="NCBI Taxonomy" id="1801767"/>
    <lineage>
        <taxon>Bacteria</taxon>
        <taxon>Candidatus Nomuraibacteriota</taxon>
    </lineage>
</organism>
<sequence length="585" mass="66150">MSNLKDTILYIKPIVMKYKWMFYGIFFLHATRIILNVVIAPIFYKRIVDVISNGTDRALVSGALFHNIFLIVALLPIAWVFGRSTQYFVSKFQSAVIKDLHDFSFSKLHNHSYMFFADHFSGALVSKSRKFVRAFEHMHDLTIDRFWNCFVLFTAIFIVFFIQARLIAMIFLGMSLIYIFIVLVMSRKKMEYDLAEAAADSRVTAYLADSITNALAIKSSSALDKEINDFKKVTGKDATLRLKAWLFGNKMNAIQSAISMFAQVLVTFLTGYLWVSGKISAGLFLLVQTYSIAIGQSFWDLGQASTKFTKALSDMKEMVDIFRQVPDVLDVPNPESLKIKEGNIEIKNMSFVYQNGATVFNNFSLKIKSGEKVGLVGHSGSGKSTLTKLLMRFVNISGGEILIDGQNIRAVRQDDLRQHISYISQEPILFHRSIRDNIAYSRPNASEEQIIESAKKAHAHEFILNLKYGYDTLVGERGVKLSGGERQRVAIARAMLKDSPILMLDEATSSLDSISESYIQDAFNELMKGKTTIVIAHRLSTIQKMDRIIVLDKGQIAEEGTHKELLENNALYSKLWEHQTGGFLE</sequence>
<comment type="caution">
    <text evidence="11">The sequence shown here is derived from an EMBL/GenBank/DDBJ whole genome shotgun (WGS) entry which is preliminary data.</text>
</comment>
<dbReference type="SUPFAM" id="SSF52540">
    <property type="entry name" value="P-loop containing nucleoside triphosphate hydrolases"/>
    <property type="match status" value="1"/>
</dbReference>
<comment type="subcellular location">
    <subcellularLocation>
        <location evidence="1">Cell membrane</location>
        <topology evidence="1">Multi-pass membrane protein</topology>
    </subcellularLocation>
</comment>
<name>A0A1F6X070_9BACT</name>
<evidence type="ECO:0000256" key="3">
    <source>
        <dbReference type="ARBA" id="ARBA00022692"/>
    </source>
</evidence>
<keyword evidence="2" id="KW-0813">Transport</keyword>
<dbReference type="InterPro" id="IPR017871">
    <property type="entry name" value="ABC_transporter-like_CS"/>
</dbReference>
<dbReference type="InterPro" id="IPR027417">
    <property type="entry name" value="P-loop_NTPase"/>
</dbReference>
<dbReference type="InterPro" id="IPR036640">
    <property type="entry name" value="ABC1_TM_sf"/>
</dbReference>
<dbReference type="GO" id="GO:0140359">
    <property type="term" value="F:ABC-type transporter activity"/>
    <property type="evidence" value="ECO:0007669"/>
    <property type="project" value="InterPro"/>
</dbReference>
<evidence type="ECO:0000256" key="1">
    <source>
        <dbReference type="ARBA" id="ARBA00004651"/>
    </source>
</evidence>
<gene>
    <name evidence="11" type="ORF">A3A91_01315</name>
</gene>
<keyword evidence="7 8" id="KW-0472">Membrane</keyword>
<dbReference type="PROSITE" id="PS00211">
    <property type="entry name" value="ABC_TRANSPORTER_1"/>
    <property type="match status" value="1"/>
</dbReference>
<feature type="transmembrane region" description="Helical" evidence="8">
    <location>
        <begin position="168"/>
        <end position="185"/>
    </location>
</feature>
<dbReference type="PROSITE" id="PS50893">
    <property type="entry name" value="ABC_TRANSPORTER_2"/>
    <property type="match status" value="1"/>
</dbReference>
<dbReference type="GO" id="GO:0005524">
    <property type="term" value="F:ATP binding"/>
    <property type="evidence" value="ECO:0007669"/>
    <property type="project" value="UniProtKB-KW"/>
</dbReference>
<dbReference type="InterPro" id="IPR039421">
    <property type="entry name" value="Type_1_exporter"/>
</dbReference>
<evidence type="ECO:0000256" key="5">
    <source>
        <dbReference type="ARBA" id="ARBA00022840"/>
    </source>
</evidence>
<proteinExistence type="predicted"/>
<dbReference type="GO" id="GO:0005886">
    <property type="term" value="C:plasma membrane"/>
    <property type="evidence" value="ECO:0007669"/>
    <property type="project" value="UniProtKB-SubCell"/>
</dbReference>
<feature type="domain" description="ABC transmembrane type-1" evidence="10">
    <location>
        <begin position="38"/>
        <end position="310"/>
    </location>
</feature>
<reference evidence="11 12" key="1">
    <citation type="journal article" date="2016" name="Nat. Commun.">
        <title>Thousands of microbial genomes shed light on interconnected biogeochemical processes in an aquifer system.</title>
        <authorList>
            <person name="Anantharaman K."/>
            <person name="Brown C.T."/>
            <person name="Hug L.A."/>
            <person name="Sharon I."/>
            <person name="Castelle C.J."/>
            <person name="Probst A.J."/>
            <person name="Thomas B.C."/>
            <person name="Singh A."/>
            <person name="Wilkins M.J."/>
            <person name="Karaoz U."/>
            <person name="Brodie E.L."/>
            <person name="Williams K.H."/>
            <person name="Hubbard S.S."/>
            <person name="Banfield J.F."/>
        </authorList>
    </citation>
    <scope>NUCLEOTIDE SEQUENCE [LARGE SCALE GENOMIC DNA]</scope>
</reference>
<dbReference type="Gene3D" id="3.40.50.300">
    <property type="entry name" value="P-loop containing nucleotide triphosphate hydrolases"/>
    <property type="match status" value="1"/>
</dbReference>
<evidence type="ECO:0000259" key="10">
    <source>
        <dbReference type="PROSITE" id="PS50929"/>
    </source>
</evidence>
<evidence type="ECO:0000259" key="9">
    <source>
        <dbReference type="PROSITE" id="PS50893"/>
    </source>
</evidence>
<evidence type="ECO:0000256" key="8">
    <source>
        <dbReference type="SAM" id="Phobius"/>
    </source>
</evidence>
<dbReference type="Pfam" id="PF00664">
    <property type="entry name" value="ABC_membrane"/>
    <property type="match status" value="1"/>
</dbReference>
<keyword evidence="4" id="KW-0547">Nucleotide-binding</keyword>
<evidence type="ECO:0000313" key="12">
    <source>
        <dbReference type="Proteomes" id="UP000177001"/>
    </source>
</evidence>
<feature type="domain" description="ABC transporter" evidence="9">
    <location>
        <begin position="344"/>
        <end position="578"/>
    </location>
</feature>
<dbReference type="SMART" id="SM00382">
    <property type="entry name" value="AAA"/>
    <property type="match status" value="1"/>
</dbReference>
<dbReference type="CDD" id="cd07346">
    <property type="entry name" value="ABC_6TM_exporters"/>
    <property type="match status" value="1"/>
</dbReference>
<dbReference type="InterPro" id="IPR003439">
    <property type="entry name" value="ABC_transporter-like_ATP-bd"/>
</dbReference>
<accession>A0A1F6X070</accession>
<dbReference type="InterPro" id="IPR011527">
    <property type="entry name" value="ABC1_TM_dom"/>
</dbReference>
<evidence type="ECO:0000256" key="2">
    <source>
        <dbReference type="ARBA" id="ARBA00022448"/>
    </source>
</evidence>
<dbReference type="EMBL" id="MFUR01000001">
    <property type="protein sequence ID" value="OGI87537.1"/>
    <property type="molecule type" value="Genomic_DNA"/>
</dbReference>
<feature type="transmembrane region" description="Helical" evidence="8">
    <location>
        <begin position="253"/>
        <end position="275"/>
    </location>
</feature>
<dbReference type="FunFam" id="3.40.50.300:FF:000287">
    <property type="entry name" value="Multidrug ABC transporter ATP-binding protein"/>
    <property type="match status" value="1"/>
</dbReference>
<evidence type="ECO:0000256" key="7">
    <source>
        <dbReference type="ARBA" id="ARBA00023136"/>
    </source>
</evidence>
<dbReference type="Gene3D" id="1.20.1560.10">
    <property type="entry name" value="ABC transporter type 1, transmembrane domain"/>
    <property type="match status" value="1"/>
</dbReference>